<organism evidence="1 2">
    <name type="scientific">Tritrichomonas musculus</name>
    <dbReference type="NCBI Taxonomy" id="1915356"/>
    <lineage>
        <taxon>Eukaryota</taxon>
        <taxon>Metamonada</taxon>
        <taxon>Parabasalia</taxon>
        <taxon>Tritrichomonadida</taxon>
        <taxon>Tritrichomonadidae</taxon>
        <taxon>Tritrichomonas</taxon>
    </lineage>
</organism>
<sequence>MNQLRINNIEYPNESLSNCPATSTILNDSLNELPKSNVESQFSVKQTNKANCNATFYPVCEQTSLLDKDHSGKTIPERVNSTQQITKSRDSITKQQKEQLRKQKYNTYMKSYRERKKKELEEHLRNITITFNNQLKSYNKDDIQQILFNCINLLISIINTNTNKFTK</sequence>
<reference evidence="1 2" key="1">
    <citation type="submission" date="2024-04" db="EMBL/GenBank/DDBJ databases">
        <title>Tritrichomonas musculus Genome.</title>
        <authorList>
            <person name="Alves-Ferreira E."/>
            <person name="Grigg M."/>
            <person name="Lorenzi H."/>
            <person name="Galac M."/>
        </authorList>
    </citation>
    <scope>NUCLEOTIDE SEQUENCE [LARGE SCALE GENOMIC DNA]</scope>
    <source>
        <strain evidence="1 2">EAF2021</strain>
    </source>
</reference>
<accession>A0ABR2K5L4</accession>
<dbReference type="Proteomes" id="UP001470230">
    <property type="component" value="Unassembled WGS sequence"/>
</dbReference>
<dbReference type="EMBL" id="JAPFFF010000007">
    <property type="protein sequence ID" value="KAK8886375.1"/>
    <property type="molecule type" value="Genomic_DNA"/>
</dbReference>
<gene>
    <name evidence="1" type="ORF">M9Y10_041838</name>
</gene>
<keyword evidence="2" id="KW-1185">Reference proteome</keyword>
<evidence type="ECO:0000313" key="2">
    <source>
        <dbReference type="Proteomes" id="UP001470230"/>
    </source>
</evidence>
<name>A0ABR2K5L4_9EUKA</name>
<proteinExistence type="predicted"/>
<evidence type="ECO:0008006" key="3">
    <source>
        <dbReference type="Google" id="ProtNLM"/>
    </source>
</evidence>
<evidence type="ECO:0000313" key="1">
    <source>
        <dbReference type="EMBL" id="KAK8886375.1"/>
    </source>
</evidence>
<comment type="caution">
    <text evidence="1">The sequence shown here is derived from an EMBL/GenBank/DDBJ whole genome shotgun (WGS) entry which is preliminary data.</text>
</comment>
<protein>
    <recommendedName>
        <fullName evidence="3">BZIP domain-containing protein</fullName>
    </recommendedName>
</protein>